<accession>A0ABN1ZIM4</accession>
<feature type="region of interest" description="Disordered" evidence="1">
    <location>
        <begin position="288"/>
        <end position="308"/>
    </location>
</feature>
<dbReference type="Pfam" id="PF14137">
    <property type="entry name" value="DUF4304"/>
    <property type="match status" value="1"/>
</dbReference>
<comment type="caution">
    <text evidence="2">The sequence shown here is derived from an EMBL/GenBank/DDBJ whole genome shotgun (WGS) entry which is preliminary data.</text>
</comment>
<evidence type="ECO:0000313" key="2">
    <source>
        <dbReference type="EMBL" id="GAA1499807.1"/>
    </source>
</evidence>
<gene>
    <name evidence="2" type="ORF">GCM10009827_003600</name>
</gene>
<evidence type="ECO:0000313" key="3">
    <source>
        <dbReference type="Proteomes" id="UP001501470"/>
    </source>
</evidence>
<keyword evidence="3" id="KW-1185">Reference proteome</keyword>
<protein>
    <recommendedName>
        <fullName evidence="4">DUF4304 domain-containing protein</fullName>
    </recommendedName>
</protein>
<sequence length="308" mass="33746">MDRTAKAVISELLARDVVPVLKRHGFAGRGRNFRRTREGRQELVTVEPHRWNDRHGGAFAIDLGVFIDALDAAESLVPPAEPPARHECHLHVGSGFRWTFDAVTDLRALGASAGEWVLREALPRFDRLATGAGVLDWLRDRTDPPGLRQVYLAATAGAPELAQAWLDRVVAEAAPWPLPVRREAARFAALLGLRCPPPVDSPTLTVTLRLPHDVPPARQEEALRQLSYKLHQHLTELRAGRPAAQAATLYHALRRDGLVCTADFYGAPAEDLLRPLRRAFAKLAPQFADIRESSTPGGGSPAPPPPPD</sequence>
<dbReference type="Proteomes" id="UP001501470">
    <property type="component" value="Unassembled WGS sequence"/>
</dbReference>
<reference evidence="2 3" key="1">
    <citation type="journal article" date="2019" name="Int. J. Syst. Evol. Microbiol.">
        <title>The Global Catalogue of Microorganisms (GCM) 10K type strain sequencing project: providing services to taxonomists for standard genome sequencing and annotation.</title>
        <authorList>
            <consortium name="The Broad Institute Genomics Platform"/>
            <consortium name="The Broad Institute Genome Sequencing Center for Infectious Disease"/>
            <person name="Wu L."/>
            <person name="Ma J."/>
        </authorList>
    </citation>
    <scope>NUCLEOTIDE SEQUENCE [LARGE SCALE GENOMIC DNA]</scope>
    <source>
        <strain evidence="2 3">JCM 15933</strain>
    </source>
</reference>
<dbReference type="EMBL" id="BAAAQD010000001">
    <property type="protein sequence ID" value="GAA1499807.1"/>
    <property type="molecule type" value="Genomic_DNA"/>
</dbReference>
<proteinExistence type="predicted"/>
<organism evidence="2 3">
    <name type="scientific">Dactylosporangium maewongense</name>
    <dbReference type="NCBI Taxonomy" id="634393"/>
    <lineage>
        <taxon>Bacteria</taxon>
        <taxon>Bacillati</taxon>
        <taxon>Actinomycetota</taxon>
        <taxon>Actinomycetes</taxon>
        <taxon>Micromonosporales</taxon>
        <taxon>Micromonosporaceae</taxon>
        <taxon>Dactylosporangium</taxon>
    </lineage>
</organism>
<evidence type="ECO:0000256" key="1">
    <source>
        <dbReference type="SAM" id="MobiDB-lite"/>
    </source>
</evidence>
<evidence type="ECO:0008006" key="4">
    <source>
        <dbReference type="Google" id="ProtNLM"/>
    </source>
</evidence>
<dbReference type="InterPro" id="IPR025412">
    <property type="entry name" value="DUF4304"/>
</dbReference>
<name>A0ABN1ZIM4_9ACTN</name>